<evidence type="ECO:0000313" key="2">
    <source>
        <dbReference type="Proteomes" id="UP000830835"/>
    </source>
</evidence>
<protein>
    <submittedName>
        <fullName evidence="1">Uncharacterized protein</fullName>
    </submittedName>
</protein>
<evidence type="ECO:0000313" key="1">
    <source>
        <dbReference type="EMBL" id="MCJ2541907.1"/>
    </source>
</evidence>
<gene>
    <name evidence="1" type="ORF">JX360_03125</name>
</gene>
<comment type="caution">
    <text evidence="1">The sequence shown here is derived from an EMBL/GenBank/DDBJ whole genome shotgun (WGS) entry which is preliminary data.</text>
</comment>
<organism evidence="1 2">
    <name type="scientific">Thermostichus vulcanus str. 'Rupite'</name>
    <dbReference type="NCBI Taxonomy" id="2813851"/>
    <lineage>
        <taxon>Bacteria</taxon>
        <taxon>Bacillati</taxon>
        <taxon>Cyanobacteriota</taxon>
        <taxon>Cyanophyceae</taxon>
        <taxon>Thermostichales</taxon>
        <taxon>Thermostichaceae</taxon>
        <taxon>Thermostichus</taxon>
    </lineage>
</organism>
<keyword evidence="2" id="KW-1185">Reference proteome</keyword>
<dbReference type="Proteomes" id="UP000830835">
    <property type="component" value="Unassembled WGS sequence"/>
</dbReference>
<accession>A0ABT0C7Y8</accession>
<dbReference type="RefSeq" id="WP_244349114.1">
    <property type="nucleotide sequence ID" value="NZ_JAFIRA010000004.1"/>
</dbReference>
<name>A0ABT0C7Y8_THEVL</name>
<sequence length="85" mass="9677">MNVYFLNLGSILKVAEDLSLVERPFPKLQHIQRCTGLSTEEMVRALELEPNPLGWHLERSVNPNDESAYWVDGQPVVGLVIERFA</sequence>
<proteinExistence type="predicted"/>
<dbReference type="EMBL" id="JAFIRA010000004">
    <property type="protein sequence ID" value="MCJ2541907.1"/>
    <property type="molecule type" value="Genomic_DNA"/>
</dbReference>
<reference evidence="1" key="1">
    <citation type="submission" date="2021-02" db="EMBL/GenBank/DDBJ databases">
        <title>The CRISPR/cas machinery reduction and long-range gene transfer in the hot spring cyanobacterium Synechococcus.</title>
        <authorList>
            <person name="Dvorak P."/>
            <person name="Jahodarova E."/>
            <person name="Hasler P."/>
            <person name="Poulickova A."/>
        </authorList>
    </citation>
    <scope>NUCLEOTIDE SEQUENCE</scope>
    <source>
        <strain evidence="1">Rupite</strain>
    </source>
</reference>